<proteinExistence type="predicted"/>
<name>A0AAD7IPX9_9AGAR</name>
<accession>A0AAD7IPX9</accession>
<evidence type="ECO:0000313" key="1">
    <source>
        <dbReference type="EMBL" id="KAJ7748031.1"/>
    </source>
</evidence>
<dbReference type="Proteomes" id="UP001215598">
    <property type="component" value="Unassembled WGS sequence"/>
</dbReference>
<gene>
    <name evidence="1" type="ORF">B0H16DRAFT_1461723</name>
</gene>
<comment type="caution">
    <text evidence="1">The sequence shown here is derived from an EMBL/GenBank/DDBJ whole genome shotgun (WGS) entry which is preliminary data.</text>
</comment>
<protein>
    <submittedName>
        <fullName evidence="1">Uncharacterized protein</fullName>
    </submittedName>
</protein>
<reference evidence="1" key="1">
    <citation type="submission" date="2023-03" db="EMBL/GenBank/DDBJ databases">
        <title>Massive genome expansion in bonnet fungi (Mycena s.s.) driven by repeated elements and novel gene families across ecological guilds.</title>
        <authorList>
            <consortium name="Lawrence Berkeley National Laboratory"/>
            <person name="Harder C.B."/>
            <person name="Miyauchi S."/>
            <person name="Viragh M."/>
            <person name="Kuo A."/>
            <person name="Thoen E."/>
            <person name="Andreopoulos B."/>
            <person name="Lu D."/>
            <person name="Skrede I."/>
            <person name="Drula E."/>
            <person name="Henrissat B."/>
            <person name="Morin E."/>
            <person name="Kohler A."/>
            <person name="Barry K."/>
            <person name="LaButti K."/>
            <person name="Morin E."/>
            <person name="Salamov A."/>
            <person name="Lipzen A."/>
            <person name="Mereny Z."/>
            <person name="Hegedus B."/>
            <person name="Baldrian P."/>
            <person name="Stursova M."/>
            <person name="Weitz H."/>
            <person name="Taylor A."/>
            <person name="Grigoriev I.V."/>
            <person name="Nagy L.G."/>
            <person name="Martin F."/>
            <person name="Kauserud H."/>
        </authorList>
    </citation>
    <scope>NUCLEOTIDE SEQUENCE</scope>
    <source>
        <strain evidence="1">CBHHK182m</strain>
    </source>
</reference>
<dbReference type="AlphaFoldDB" id="A0AAD7IPX9"/>
<keyword evidence="2" id="KW-1185">Reference proteome</keyword>
<organism evidence="1 2">
    <name type="scientific">Mycena metata</name>
    <dbReference type="NCBI Taxonomy" id="1033252"/>
    <lineage>
        <taxon>Eukaryota</taxon>
        <taxon>Fungi</taxon>
        <taxon>Dikarya</taxon>
        <taxon>Basidiomycota</taxon>
        <taxon>Agaricomycotina</taxon>
        <taxon>Agaricomycetes</taxon>
        <taxon>Agaricomycetidae</taxon>
        <taxon>Agaricales</taxon>
        <taxon>Marasmiineae</taxon>
        <taxon>Mycenaceae</taxon>
        <taxon>Mycena</taxon>
    </lineage>
</organism>
<evidence type="ECO:0000313" key="2">
    <source>
        <dbReference type="Proteomes" id="UP001215598"/>
    </source>
</evidence>
<sequence length="108" mass="12439">MLGDLRGAQLLHQARINAKLFRGRHMNLAITHVTAGTRRAVDERQVQLFKSFDGRNYAWRSKLCPRDEALLRAATRCHPLPLRRSDAPVQRVPCPFHRRFPASKNESI</sequence>
<dbReference type="EMBL" id="JARKIB010000074">
    <property type="protein sequence ID" value="KAJ7748031.1"/>
    <property type="molecule type" value="Genomic_DNA"/>
</dbReference>